<evidence type="ECO:0008006" key="5">
    <source>
        <dbReference type="Google" id="ProtNLM"/>
    </source>
</evidence>
<feature type="compositionally biased region" description="Polar residues" evidence="2">
    <location>
        <begin position="325"/>
        <end position="357"/>
    </location>
</feature>
<dbReference type="InterPro" id="IPR039740">
    <property type="entry name" value="CNOT10"/>
</dbReference>
<dbReference type="Gene3D" id="1.25.40.10">
    <property type="entry name" value="Tetratricopeptide repeat domain"/>
    <property type="match status" value="1"/>
</dbReference>
<protein>
    <recommendedName>
        <fullName evidence="5">CCR4-NOT transcription complex subunit 10</fullName>
    </recommendedName>
</protein>
<keyword evidence="4" id="KW-1185">Reference proteome</keyword>
<reference evidence="3" key="2">
    <citation type="submission" date="2020-08" db="EMBL/GenBank/DDBJ databases">
        <title>Plant Genome Project.</title>
        <authorList>
            <person name="Zhang R.-G."/>
        </authorList>
    </citation>
    <scope>NUCLEOTIDE SEQUENCE</scope>
    <source>
        <strain evidence="3">Huo1</strain>
        <tissue evidence="3">Leaf</tissue>
    </source>
</reference>
<dbReference type="GO" id="GO:0017148">
    <property type="term" value="P:negative regulation of translation"/>
    <property type="evidence" value="ECO:0007669"/>
    <property type="project" value="TreeGrafter"/>
</dbReference>
<dbReference type="PANTHER" id="PTHR12979:SF5">
    <property type="entry name" value="CCR4-NOT TRANSCRIPTION COMPLEX SUBUNIT 10"/>
    <property type="match status" value="1"/>
</dbReference>
<accession>A0A8X8ZYF6</accession>
<comment type="similarity">
    <text evidence="1">Belongs to the CNOT10 family.</text>
</comment>
<dbReference type="GO" id="GO:0030014">
    <property type="term" value="C:CCR4-NOT complex"/>
    <property type="evidence" value="ECO:0007669"/>
    <property type="project" value="InterPro"/>
</dbReference>
<dbReference type="PANTHER" id="PTHR12979">
    <property type="entry name" value="CCR4-NOT TRANSCRIPTION COMPLEX SUBUNIT 10"/>
    <property type="match status" value="1"/>
</dbReference>
<gene>
    <name evidence="3" type="ORF">SASPL_117700</name>
</gene>
<evidence type="ECO:0000256" key="2">
    <source>
        <dbReference type="SAM" id="MobiDB-lite"/>
    </source>
</evidence>
<feature type="region of interest" description="Disordered" evidence="2">
    <location>
        <begin position="38"/>
        <end position="59"/>
    </location>
</feature>
<name>A0A8X8ZYF6_SALSN</name>
<feature type="compositionally biased region" description="Polar residues" evidence="2">
    <location>
        <begin position="38"/>
        <end position="54"/>
    </location>
</feature>
<feature type="compositionally biased region" description="Low complexity" evidence="2">
    <location>
        <begin position="358"/>
        <end position="372"/>
    </location>
</feature>
<evidence type="ECO:0000256" key="1">
    <source>
        <dbReference type="ARBA" id="ARBA00010080"/>
    </source>
</evidence>
<dbReference type="EMBL" id="PNBA02000006">
    <property type="protein sequence ID" value="KAG6421151.1"/>
    <property type="molecule type" value="Genomic_DNA"/>
</dbReference>
<feature type="region of interest" description="Disordered" evidence="2">
    <location>
        <begin position="325"/>
        <end position="378"/>
    </location>
</feature>
<reference evidence="3" key="1">
    <citation type="submission" date="2018-01" db="EMBL/GenBank/DDBJ databases">
        <authorList>
            <person name="Mao J.F."/>
        </authorList>
    </citation>
    <scope>NUCLEOTIDE SEQUENCE</scope>
    <source>
        <strain evidence="3">Huo1</strain>
        <tissue evidence="3">Leaf</tissue>
    </source>
</reference>
<comment type="caution">
    <text evidence="3">The sequence shown here is derived from an EMBL/GenBank/DDBJ whole genome shotgun (WGS) entry which is preliminary data.</text>
</comment>
<dbReference type="Proteomes" id="UP000298416">
    <property type="component" value="Unassembled WGS sequence"/>
</dbReference>
<dbReference type="GO" id="GO:0006402">
    <property type="term" value="P:mRNA catabolic process"/>
    <property type="evidence" value="ECO:0007669"/>
    <property type="project" value="TreeGrafter"/>
</dbReference>
<organism evidence="3">
    <name type="scientific">Salvia splendens</name>
    <name type="common">Scarlet sage</name>
    <dbReference type="NCBI Taxonomy" id="180675"/>
    <lineage>
        <taxon>Eukaryota</taxon>
        <taxon>Viridiplantae</taxon>
        <taxon>Streptophyta</taxon>
        <taxon>Embryophyta</taxon>
        <taxon>Tracheophyta</taxon>
        <taxon>Spermatophyta</taxon>
        <taxon>Magnoliopsida</taxon>
        <taxon>eudicotyledons</taxon>
        <taxon>Gunneridae</taxon>
        <taxon>Pentapetalae</taxon>
        <taxon>asterids</taxon>
        <taxon>lamiids</taxon>
        <taxon>Lamiales</taxon>
        <taxon>Lamiaceae</taxon>
        <taxon>Nepetoideae</taxon>
        <taxon>Mentheae</taxon>
        <taxon>Salviinae</taxon>
        <taxon>Salvia</taxon>
        <taxon>Salvia subgen. Calosphace</taxon>
        <taxon>core Calosphace</taxon>
    </lineage>
</organism>
<dbReference type="AlphaFoldDB" id="A0A8X8ZYF6"/>
<sequence length="434" mass="47996">MDANDNEEDDSLRLMRIEEDLKLDLICIDNGISLQQQSTLASKSPPSNSITVDSSHPDSVVNANMPDNSLSMTLCEEALEDESLHQGEESLSVVDLRLKVHLYKVRLLRLTRNLRTAKRELKMAMNLAHGKDYPMALYLKSQLEYAFRNPRKAIKLLMASSNRTEIGISSMYYNNLGCMYYQLGKHHTSGVFFSKALKNSSLVQKEESIKLLNLGPDKSHLILYNSGMHSLACGRPLHAARRFQKASKIFYNRPLLWLRISECCLMALEKGLIKPKISAVDRSDIKVNVIGKGDGKEPELSLSLACQCLVNALYLLDSHEGKCSRSSLAPSTEQNELGETFSRGTNHKNGSGGNQKESNVPSGSSTVNSNGGSKRRKARGSYSSFENVCMYVSSGNNIELPYSCEKWTADKLIDSEDTNGGEEVACNGVSAPAR</sequence>
<dbReference type="InterPro" id="IPR011990">
    <property type="entry name" value="TPR-like_helical_dom_sf"/>
</dbReference>
<evidence type="ECO:0000313" key="3">
    <source>
        <dbReference type="EMBL" id="KAG6421151.1"/>
    </source>
</evidence>
<dbReference type="SUPFAM" id="SSF48452">
    <property type="entry name" value="TPR-like"/>
    <property type="match status" value="1"/>
</dbReference>
<proteinExistence type="inferred from homology"/>
<evidence type="ECO:0000313" key="4">
    <source>
        <dbReference type="Proteomes" id="UP000298416"/>
    </source>
</evidence>